<keyword evidence="5" id="KW-1185">Reference proteome</keyword>
<organism evidence="3 5">
    <name type="scientific">Medicago truncatula</name>
    <name type="common">Barrel medic</name>
    <name type="synonym">Medicago tribuloides</name>
    <dbReference type="NCBI Taxonomy" id="3880"/>
    <lineage>
        <taxon>Eukaryota</taxon>
        <taxon>Viridiplantae</taxon>
        <taxon>Streptophyta</taxon>
        <taxon>Embryophyta</taxon>
        <taxon>Tracheophyta</taxon>
        <taxon>Spermatophyta</taxon>
        <taxon>Magnoliopsida</taxon>
        <taxon>eudicotyledons</taxon>
        <taxon>Gunneridae</taxon>
        <taxon>Pentapetalae</taxon>
        <taxon>rosids</taxon>
        <taxon>fabids</taxon>
        <taxon>Fabales</taxon>
        <taxon>Fabaceae</taxon>
        <taxon>Papilionoideae</taxon>
        <taxon>50 kb inversion clade</taxon>
        <taxon>NPAAA clade</taxon>
        <taxon>Hologalegina</taxon>
        <taxon>IRL clade</taxon>
        <taxon>Trifolieae</taxon>
        <taxon>Medicago</taxon>
    </lineage>
</organism>
<accession>A0A072VHL7</accession>
<feature type="transmembrane region" description="Helical" evidence="1">
    <location>
        <begin position="31"/>
        <end position="53"/>
    </location>
</feature>
<evidence type="ECO:0000256" key="2">
    <source>
        <dbReference type="SAM" id="SignalP"/>
    </source>
</evidence>
<evidence type="ECO:0000313" key="3">
    <source>
        <dbReference type="EMBL" id="KEH41121.1"/>
    </source>
</evidence>
<feature type="transmembrane region" description="Helical" evidence="1">
    <location>
        <begin position="86"/>
        <end position="104"/>
    </location>
</feature>
<keyword evidence="1 3" id="KW-0812">Transmembrane</keyword>
<dbReference type="HOGENOM" id="CLU_2112471_0_0_1"/>
<gene>
    <name evidence="3" type="ordered locus">MTR_1g442780</name>
</gene>
<dbReference type="EnsemblPlants" id="KEH41121">
    <property type="protein sequence ID" value="KEH41121"/>
    <property type="gene ID" value="MTR_1g442780"/>
</dbReference>
<protein>
    <submittedName>
        <fullName evidence="3">Transmembrane protein, putative</fullName>
    </submittedName>
</protein>
<dbReference type="EMBL" id="CM001217">
    <property type="protein sequence ID" value="KEH41121.1"/>
    <property type="molecule type" value="Genomic_DNA"/>
</dbReference>
<evidence type="ECO:0000313" key="5">
    <source>
        <dbReference type="Proteomes" id="UP000002051"/>
    </source>
</evidence>
<evidence type="ECO:0000256" key="1">
    <source>
        <dbReference type="SAM" id="Phobius"/>
    </source>
</evidence>
<evidence type="ECO:0000313" key="4">
    <source>
        <dbReference type="EnsemblPlants" id="KEH41121"/>
    </source>
</evidence>
<reference evidence="3 5" key="1">
    <citation type="journal article" date="2011" name="Nature">
        <title>The Medicago genome provides insight into the evolution of rhizobial symbioses.</title>
        <authorList>
            <person name="Young N.D."/>
            <person name="Debelle F."/>
            <person name="Oldroyd G.E."/>
            <person name="Geurts R."/>
            <person name="Cannon S.B."/>
            <person name="Udvardi M.K."/>
            <person name="Benedito V.A."/>
            <person name="Mayer K.F."/>
            <person name="Gouzy J."/>
            <person name="Schoof H."/>
            <person name="Van de Peer Y."/>
            <person name="Proost S."/>
            <person name="Cook D.R."/>
            <person name="Meyers B.C."/>
            <person name="Spannagl M."/>
            <person name="Cheung F."/>
            <person name="De Mita S."/>
            <person name="Krishnakumar V."/>
            <person name="Gundlach H."/>
            <person name="Zhou S."/>
            <person name="Mudge J."/>
            <person name="Bharti A.K."/>
            <person name="Murray J.D."/>
            <person name="Naoumkina M.A."/>
            <person name="Rosen B."/>
            <person name="Silverstein K.A."/>
            <person name="Tang H."/>
            <person name="Rombauts S."/>
            <person name="Zhao P.X."/>
            <person name="Zhou P."/>
            <person name="Barbe V."/>
            <person name="Bardou P."/>
            <person name="Bechner M."/>
            <person name="Bellec A."/>
            <person name="Berger A."/>
            <person name="Berges H."/>
            <person name="Bidwell S."/>
            <person name="Bisseling T."/>
            <person name="Choisne N."/>
            <person name="Couloux A."/>
            <person name="Denny R."/>
            <person name="Deshpande S."/>
            <person name="Dai X."/>
            <person name="Doyle J.J."/>
            <person name="Dudez A.M."/>
            <person name="Farmer A.D."/>
            <person name="Fouteau S."/>
            <person name="Franken C."/>
            <person name="Gibelin C."/>
            <person name="Gish J."/>
            <person name="Goldstein S."/>
            <person name="Gonzalez A.J."/>
            <person name="Green P.J."/>
            <person name="Hallab A."/>
            <person name="Hartog M."/>
            <person name="Hua A."/>
            <person name="Humphray S.J."/>
            <person name="Jeong D.H."/>
            <person name="Jing Y."/>
            <person name="Jocker A."/>
            <person name="Kenton S.M."/>
            <person name="Kim D.J."/>
            <person name="Klee K."/>
            <person name="Lai H."/>
            <person name="Lang C."/>
            <person name="Lin S."/>
            <person name="Macmil S.L."/>
            <person name="Magdelenat G."/>
            <person name="Matthews L."/>
            <person name="McCorrison J."/>
            <person name="Monaghan E.L."/>
            <person name="Mun J.H."/>
            <person name="Najar F.Z."/>
            <person name="Nicholson C."/>
            <person name="Noirot C."/>
            <person name="O'Bleness M."/>
            <person name="Paule C.R."/>
            <person name="Poulain J."/>
            <person name="Prion F."/>
            <person name="Qin B."/>
            <person name="Qu C."/>
            <person name="Retzel E.F."/>
            <person name="Riddle C."/>
            <person name="Sallet E."/>
            <person name="Samain S."/>
            <person name="Samson N."/>
            <person name="Sanders I."/>
            <person name="Saurat O."/>
            <person name="Scarpelli C."/>
            <person name="Schiex T."/>
            <person name="Segurens B."/>
            <person name="Severin A.J."/>
            <person name="Sherrier D.J."/>
            <person name="Shi R."/>
            <person name="Sims S."/>
            <person name="Singer S.R."/>
            <person name="Sinharoy S."/>
            <person name="Sterck L."/>
            <person name="Viollet A."/>
            <person name="Wang B.B."/>
            <person name="Wang K."/>
            <person name="Wang M."/>
            <person name="Wang X."/>
            <person name="Warfsmann J."/>
            <person name="Weissenbach J."/>
            <person name="White D.D."/>
            <person name="White J.D."/>
            <person name="Wiley G.B."/>
            <person name="Wincker P."/>
            <person name="Xing Y."/>
            <person name="Yang L."/>
            <person name="Yao Z."/>
            <person name="Ying F."/>
            <person name="Zhai J."/>
            <person name="Zhou L."/>
            <person name="Zuber A."/>
            <person name="Denarie J."/>
            <person name="Dixon R.A."/>
            <person name="May G.D."/>
            <person name="Schwartz D.C."/>
            <person name="Rogers J."/>
            <person name="Quetier F."/>
            <person name="Town C.D."/>
            <person name="Roe B.A."/>
        </authorList>
    </citation>
    <scope>NUCLEOTIDE SEQUENCE [LARGE SCALE GENOMIC DNA]</scope>
    <source>
        <strain evidence="3">A17</strain>
        <strain evidence="4 5">cv. Jemalong A17</strain>
    </source>
</reference>
<keyword evidence="2" id="KW-0732">Signal</keyword>
<keyword evidence="1" id="KW-0472">Membrane</keyword>
<keyword evidence="1" id="KW-1133">Transmembrane helix</keyword>
<reference evidence="3 5" key="2">
    <citation type="journal article" date="2014" name="BMC Genomics">
        <title>An improved genome release (version Mt4.0) for the model legume Medicago truncatula.</title>
        <authorList>
            <person name="Tang H."/>
            <person name="Krishnakumar V."/>
            <person name="Bidwell S."/>
            <person name="Rosen B."/>
            <person name="Chan A."/>
            <person name="Zhou S."/>
            <person name="Gentzbittel L."/>
            <person name="Childs K.L."/>
            <person name="Yandell M."/>
            <person name="Gundlach H."/>
            <person name="Mayer K.F."/>
            <person name="Schwartz D.C."/>
            <person name="Town C.D."/>
        </authorList>
    </citation>
    <scope>GENOME REANNOTATION</scope>
    <source>
        <strain evidence="3">A17</strain>
        <strain evidence="4 5">cv. Jemalong A17</strain>
    </source>
</reference>
<reference evidence="4" key="3">
    <citation type="submission" date="2015-04" db="UniProtKB">
        <authorList>
            <consortium name="EnsemblPlants"/>
        </authorList>
    </citation>
    <scope>IDENTIFICATION</scope>
    <source>
        <strain evidence="4">cv. Jemalong A17</strain>
    </source>
</reference>
<name>A0A072VHL7_MEDTR</name>
<feature type="chain" id="PRO_5014500705" evidence="2">
    <location>
        <begin position="21"/>
        <end position="115"/>
    </location>
</feature>
<feature type="signal peptide" evidence="2">
    <location>
        <begin position="1"/>
        <end position="20"/>
    </location>
</feature>
<proteinExistence type="predicted"/>
<sequence>MLMFWLGWAIHAHFLLSISSRKLANSASKSTYLFSLIYPWHLLQVVLILHHILPTNYTGVEKDVSSVGSCHRCGHVDETNSSFSKIARFGLVVACAVLALDLLFKPIKQRSEDIS</sequence>
<dbReference type="Proteomes" id="UP000002051">
    <property type="component" value="Unassembled WGS sequence"/>
</dbReference>
<dbReference type="AlphaFoldDB" id="A0A072VHL7"/>